<dbReference type="Pfam" id="PF00682">
    <property type="entry name" value="HMGL-like"/>
    <property type="match status" value="1"/>
</dbReference>
<dbReference type="Pfam" id="PF08502">
    <property type="entry name" value="LeuA_dimer"/>
    <property type="match status" value="1"/>
</dbReference>
<keyword evidence="5" id="KW-0028">Amino-acid biosynthesis</keyword>
<dbReference type="AlphaFoldDB" id="A0A1J5PXZ1"/>
<dbReference type="FunFam" id="3.20.20.70:FF:000010">
    <property type="entry name" value="2-isopropylmalate synthase"/>
    <property type="match status" value="1"/>
</dbReference>
<dbReference type="PROSITE" id="PS00816">
    <property type="entry name" value="AIPM_HOMOCIT_SYNTH_2"/>
    <property type="match status" value="1"/>
</dbReference>
<keyword evidence="8" id="KW-0100">Branched-chain amino acid biosynthesis</keyword>
<evidence type="ECO:0000256" key="6">
    <source>
        <dbReference type="ARBA" id="ARBA00022679"/>
    </source>
</evidence>
<feature type="domain" description="Pyruvate carboxyltransferase" evidence="9">
    <location>
        <begin position="19"/>
        <end position="280"/>
    </location>
</feature>
<dbReference type="SMART" id="SM00917">
    <property type="entry name" value="LeuA_dimer"/>
    <property type="match status" value="1"/>
</dbReference>
<dbReference type="Pfam" id="PF22617">
    <property type="entry name" value="HCS_D2"/>
    <property type="match status" value="1"/>
</dbReference>
<accession>A0A1J5PXZ1</accession>
<keyword evidence="10" id="KW-0012">Acyltransferase</keyword>
<evidence type="ECO:0000256" key="8">
    <source>
        <dbReference type="ARBA" id="ARBA00023304"/>
    </source>
</evidence>
<name>A0A1J5PXZ1_9ZZZZ</name>
<evidence type="ECO:0000256" key="2">
    <source>
        <dbReference type="ARBA" id="ARBA00009396"/>
    </source>
</evidence>
<dbReference type="InterPro" id="IPR005671">
    <property type="entry name" value="LeuA_bact_synth"/>
</dbReference>
<dbReference type="Gene3D" id="1.10.238.260">
    <property type="match status" value="1"/>
</dbReference>
<dbReference type="GO" id="GO:0046872">
    <property type="term" value="F:metal ion binding"/>
    <property type="evidence" value="ECO:0007669"/>
    <property type="project" value="UniProtKB-KW"/>
</dbReference>
<dbReference type="InterPro" id="IPR000891">
    <property type="entry name" value="PYR_CT"/>
</dbReference>
<keyword evidence="4" id="KW-0432">Leucine biosynthesis</keyword>
<dbReference type="HAMAP" id="MF_01025">
    <property type="entry name" value="LeuA_type1"/>
    <property type="match status" value="1"/>
</dbReference>
<protein>
    <recommendedName>
        <fullName evidence="3">2-isopropylmalate synthase</fullName>
        <ecNumber evidence="3">2.3.3.13</ecNumber>
    </recommendedName>
</protein>
<dbReference type="GO" id="GO:0003852">
    <property type="term" value="F:2-isopropylmalate synthase activity"/>
    <property type="evidence" value="ECO:0007669"/>
    <property type="project" value="UniProtKB-EC"/>
</dbReference>
<dbReference type="Gene3D" id="3.20.20.70">
    <property type="entry name" value="Aldolase class I"/>
    <property type="match status" value="1"/>
</dbReference>
<keyword evidence="6 10" id="KW-0808">Transferase</keyword>
<dbReference type="NCBIfam" id="NF002087">
    <property type="entry name" value="PRK00915.1-4"/>
    <property type="match status" value="1"/>
</dbReference>
<evidence type="ECO:0000256" key="4">
    <source>
        <dbReference type="ARBA" id="ARBA00022430"/>
    </source>
</evidence>
<dbReference type="GO" id="GO:0005829">
    <property type="term" value="C:cytosol"/>
    <property type="evidence" value="ECO:0007669"/>
    <property type="project" value="TreeGrafter"/>
</dbReference>
<organism evidence="10">
    <name type="scientific">mine drainage metagenome</name>
    <dbReference type="NCBI Taxonomy" id="410659"/>
    <lineage>
        <taxon>unclassified sequences</taxon>
        <taxon>metagenomes</taxon>
        <taxon>ecological metagenomes</taxon>
    </lineage>
</organism>
<dbReference type="EC" id="2.3.3.13" evidence="3"/>
<dbReference type="SUPFAM" id="SSF110921">
    <property type="entry name" value="2-isopropylmalate synthase LeuA, allosteric (dimerisation) domain"/>
    <property type="match status" value="1"/>
</dbReference>
<dbReference type="FunFam" id="1.10.238.260:FF:000001">
    <property type="entry name" value="2-isopropylmalate synthase"/>
    <property type="match status" value="1"/>
</dbReference>
<dbReference type="PANTHER" id="PTHR10277">
    <property type="entry name" value="HOMOCITRATE SYNTHASE-RELATED"/>
    <property type="match status" value="1"/>
</dbReference>
<dbReference type="InterPro" id="IPR054691">
    <property type="entry name" value="LeuA/HCS_post-cat"/>
</dbReference>
<dbReference type="SUPFAM" id="SSF51569">
    <property type="entry name" value="Aldolase"/>
    <property type="match status" value="1"/>
</dbReference>
<dbReference type="InterPro" id="IPR013785">
    <property type="entry name" value="Aldolase_TIM"/>
</dbReference>
<evidence type="ECO:0000256" key="3">
    <source>
        <dbReference type="ARBA" id="ARBA00012973"/>
    </source>
</evidence>
<gene>
    <name evidence="10" type="primary">leuA_29</name>
    <name evidence="10" type="ORF">GALL_425530</name>
</gene>
<dbReference type="PROSITE" id="PS50991">
    <property type="entry name" value="PYR_CT"/>
    <property type="match status" value="1"/>
</dbReference>
<dbReference type="InterPro" id="IPR002034">
    <property type="entry name" value="AIPM/Hcit_synth_CS"/>
</dbReference>
<dbReference type="UniPathway" id="UPA00048">
    <property type="reaction ID" value="UER00070"/>
</dbReference>
<dbReference type="FunFam" id="3.30.160.270:FF:000003">
    <property type="entry name" value="2-isopropylmalate synthase"/>
    <property type="match status" value="1"/>
</dbReference>
<dbReference type="PROSITE" id="PS00815">
    <property type="entry name" value="AIPM_HOMOCIT_SYNTH_1"/>
    <property type="match status" value="1"/>
</dbReference>
<dbReference type="PANTHER" id="PTHR10277:SF9">
    <property type="entry name" value="2-ISOPROPYLMALATE SYNTHASE 1, CHLOROPLASTIC-RELATED"/>
    <property type="match status" value="1"/>
</dbReference>
<dbReference type="GO" id="GO:0009098">
    <property type="term" value="P:L-leucine biosynthetic process"/>
    <property type="evidence" value="ECO:0007669"/>
    <property type="project" value="UniProtKB-UniPathway"/>
</dbReference>
<evidence type="ECO:0000313" key="10">
    <source>
        <dbReference type="EMBL" id="OIQ75776.1"/>
    </source>
</evidence>
<dbReference type="EMBL" id="MLJW01002060">
    <property type="protein sequence ID" value="OIQ75776.1"/>
    <property type="molecule type" value="Genomic_DNA"/>
</dbReference>
<dbReference type="NCBIfam" id="NF002086">
    <property type="entry name" value="PRK00915.1-3"/>
    <property type="match status" value="1"/>
</dbReference>
<dbReference type="InterPro" id="IPR050073">
    <property type="entry name" value="2-IPM_HCS-like"/>
</dbReference>
<keyword evidence="7" id="KW-0479">Metal-binding</keyword>
<dbReference type="NCBIfam" id="TIGR00973">
    <property type="entry name" value="leuA_bact"/>
    <property type="match status" value="1"/>
</dbReference>
<evidence type="ECO:0000256" key="5">
    <source>
        <dbReference type="ARBA" id="ARBA00022605"/>
    </source>
</evidence>
<dbReference type="InterPro" id="IPR013709">
    <property type="entry name" value="2-isopropylmalate_synth_dimer"/>
</dbReference>
<sequence>MTDPVTTTAAKLQSAQDRVMIFDTTLRDGEQSPGATMTHDEKLEIAELLDEMGVDIIEAGFPIASVGDFEAVSDIARQAKNAVICGLARASFGDIDRCWEAVKHARRPRIHTFIGTSPLHRAIPNLDMDQMAERIHATVSHARNLCDNVQWSPMDATRTEHDYLCRTVEIAIKSGATTINLPDTVGYTAPRESAALIRMLLERVPGADSIIFATHCHNDLGMATANALAAVEAGARQIECTINGLGERAGNTALEEVVMALKVRNDIMPYRTGVDTTKIMNISRKVATVSGFPVQFNKAIVGKNAFAHESGIHQDGMLKNAETFEIMRPKDVGLSETNLVMGKHSGRAALRSKLADLGYELADNQLADVFVRFKALADRKKEIYEDDLIALMQDSATNEKNDYMQVKHLRVVCGTDSPQTADLTLVIDGVEHTVHATGDGPVDAAFAAVKALFPHEARLQLYQVHAVTEGTDAQATVSVRLEEGGKIVTGQSADTDTVVASVKAYVNALNKLIVRRQKTAPEAMAKG</sequence>
<dbReference type="Gene3D" id="3.30.160.270">
    <property type="match status" value="1"/>
</dbReference>
<proteinExistence type="inferred from homology"/>
<evidence type="ECO:0000256" key="7">
    <source>
        <dbReference type="ARBA" id="ARBA00022723"/>
    </source>
</evidence>
<dbReference type="CDD" id="cd07940">
    <property type="entry name" value="DRE_TIM_IPMS"/>
    <property type="match status" value="1"/>
</dbReference>
<comment type="caution">
    <text evidence="10">The sequence shown here is derived from an EMBL/GenBank/DDBJ whole genome shotgun (WGS) entry which is preliminary data.</text>
</comment>
<reference evidence="10" key="1">
    <citation type="submission" date="2016-10" db="EMBL/GenBank/DDBJ databases">
        <title>Sequence of Gallionella enrichment culture.</title>
        <authorList>
            <person name="Poehlein A."/>
            <person name="Muehling M."/>
            <person name="Daniel R."/>
        </authorList>
    </citation>
    <scope>NUCLEOTIDE SEQUENCE</scope>
</reference>
<comment type="pathway">
    <text evidence="1">Amino-acid biosynthesis; L-leucine biosynthesis; L-leucine from 3-methyl-2-oxobutanoate: step 1/4.</text>
</comment>
<evidence type="ECO:0000256" key="1">
    <source>
        <dbReference type="ARBA" id="ARBA00004689"/>
    </source>
</evidence>
<dbReference type="InterPro" id="IPR036230">
    <property type="entry name" value="LeuA_allosteric_dom_sf"/>
</dbReference>
<evidence type="ECO:0000259" key="9">
    <source>
        <dbReference type="PROSITE" id="PS50991"/>
    </source>
</evidence>
<comment type="similarity">
    <text evidence="2">Belongs to the alpha-IPM synthase/homocitrate synthase family. LeuA type 1 subfamily.</text>
</comment>